<dbReference type="PANTHER" id="PTHR11645">
    <property type="entry name" value="PYRROLINE-5-CARBOXYLATE REDUCTASE"/>
    <property type="match status" value="1"/>
</dbReference>
<dbReference type="SUPFAM" id="SSF51735">
    <property type="entry name" value="NAD(P)-binding Rossmann-fold domains"/>
    <property type="match status" value="1"/>
</dbReference>
<dbReference type="PIRSF" id="PIRSF000193">
    <property type="entry name" value="Pyrrol-5-carb_rd"/>
    <property type="match status" value="1"/>
</dbReference>
<evidence type="ECO:0000313" key="12">
    <source>
        <dbReference type="EMBL" id="KZE76386.1"/>
    </source>
</evidence>
<dbReference type="PROSITE" id="PS00521">
    <property type="entry name" value="P5CR"/>
    <property type="match status" value="1"/>
</dbReference>
<dbReference type="InterPro" id="IPR000304">
    <property type="entry name" value="Pyrroline-COOH_reductase"/>
</dbReference>
<dbReference type="Gene3D" id="1.10.3730.10">
    <property type="entry name" value="ProC C-terminal domain-like"/>
    <property type="match status" value="1"/>
</dbReference>
<dbReference type="InterPro" id="IPR028939">
    <property type="entry name" value="P5C_Rdtase_cat_N"/>
</dbReference>
<dbReference type="GO" id="GO:0004735">
    <property type="term" value="F:pyrroline-5-carboxylate reductase activity"/>
    <property type="evidence" value="ECO:0007669"/>
    <property type="project" value="UniProtKB-UniRule"/>
</dbReference>
<dbReference type="SUPFAM" id="SSF48179">
    <property type="entry name" value="6-phosphogluconate dehydrogenase C-terminal domain-like"/>
    <property type="match status" value="1"/>
</dbReference>
<keyword evidence="4 6" id="KW-0560">Oxidoreductase</keyword>
<comment type="similarity">
    <text evidence="1 6 9">Belongs to the pyrroline-5-carboxylate reductase family.</text>
</comment>
<evidence type="ECO:0000256" key="5">
    <source>
        <dbReference type="ARBA" id="ARBA00058118"/>
    </source>
</evidence>
<evidence type="ECO:0000256" key="9">
    <source>
        <dbReference type="RuleBase" id="RU003903"/>
    </source>
</evidence>
<comment type="subcellular location">
    <subcellularLocation>
        <location evidence="6">Cytoplasm</location>
    </subcellularLocation>
</comment>
<dbReference type="STRING" id="1007103.GCA_000213315_06998"/>
<feature type="binding site" evidence="8">
    <location>
        <position position="66"/>
    </location>
    <ligand>
        <name>NADPH</name>
        <dbReference type="ChEBI" id="CHEBI:57783"/>
    </ligand>
</feature>
<dbReference type="Proteomes" id="UP000076563">
    <property type="component" value="Unassembled WGS sequence"/>
</dbReference>
<dbReference type="GO" id="GO:0005737">
    <property type="term" value="C:cytoplasm"/>
    <property type="evidence" value="ECO:0007669"/>
    <property type="project" value="UniProtKB-SubCell"/>
</dbReference>
<keyword evidence="6 9" id="KW-0028">Amino-acid biosynthesis</keyword>
<evidence type="ECO:0000256" key="7">
    <source>
        <dbReference type="NCBIfam" id="TIGR00112"/>
    </source>
</evidence>
<dbReference type="FunFam" id="1.10.3730.10:FF:000001">
    <property type="entry name" value="Pyrroline-5-carboxylate reductase"/>
    <property type="match status" value="1"/>
</dbReference>
<keyword evidence="3 6" id="KW-0521">NADP</keyword>
<dbReference type="eggNOG" id="COG0345">
    <property type="taxonomic scope" value="Bacteria"/>
</dbReference>
<dbReference type="InterPro" id="IPR029036">
    <property type="entry name" value="P5CR_dimer"/>
</dbReference>
<evidence type="ECO:0000313" key="13">
    <source>
        <dbReference type="Proteomes" id="UP000076563"/>
    </source>
</evidence>
<dbReference type="HAMAP" id="MF_01925">
    <property type="entry name" value="P5C_reductase"/>
    <property type="match status" value="1"/>
</dbReference>
<comment type="pathway">
    <text evidence="6 9">Amino-acid biosynthesis; L-proline biosynthesis; L-proline from L-glutamate 5-semialdehyde: step 1/1.</text>
</comment>
<organism evidence="12 13">
    <name type="scientific">Paenibacillus elgii</name>
    <dbReference type="NCBI Taxonomy" id="189691"/>
    <lineage>
        <taxon>Bacteria</taxon>
        <taxon>Bacillati</taxon>
        <taxon>Bacillota</taxon>
        <taxon>Bacilli</taxon>
        <taxon>Bacillales</taxon>
        <taxon>Paenibacillaceae</taxon>
        <taxon>Paenibacillus</taxon>
    </lineage>
</organism>
<comment type="catalytic activity">
    <reaction evidence="6">
        <text>L-proline + NAD(+) = (S)-1-pyrroline-5-carboxylate + NADH + 2 H(+)</text>
        <dbReference type="Rhea" id="RHEA:14105"/>
        <dbReference type="ChEBI" id="CHEBI:15378"/>
        <dbReference type="ChEBI" id="CHEBI:17388"/>
        <dbReference type="ChEBI" id="CHEBI:57540"/>
        <dbReference type="ChEBI" id="CHEBI:57945"/>
        <dbReference type="ChEBI" id="CHEBI:60039"/>
        <dbReference type="EC" id="1.5.1.2"/>
    </reaction>
</comment>
<sequence>MSQILSKNITFVGAGSMAEAIIRGLISEAGMQPEQLVAVNRSNEARLQELNKQYGIRYAAGVAGRNDAVASADIVVLAFKPSDAAQGLLDLKPILRKEQLLVSVIAGLSIDMMEAILGGTGWAIVRTMPNTSSTIGLGATGLSFSRGVSDAQRQLGEEMFRSVGIVSIVEESLMETIVGLSGCGPAYIYYMMEAMIEGGMSGGLTYEEAKRLTVQTVMGAARMVELSGEEPAELRRKVTSPNGATHAAIETMDHCGFTDTVSKAIRRATERSAEMGAAISASIASHTK</sequence>
<comment type="caution">
    <text evidence="12">The sequence shown here is derived from an EMBL/GenBank/DDBJ whole genome shotgun (WGS) entry which is preliminary data.</text>
</comment>
<comment type="catalytic activity">
    <reaction evidence="6 9">
        <text>L-proline + NADP(+) = (S)-1-pyrroline-5-carboxylate + NADPH + 2 H(+)</text>
        <dbReference type="Rhea" id="RHEA:14109"/>
        <dbReference type="ChEBI" id="CHEBI:15378"/>
        <dbReference type="ChEBI" id="CHEBI:17388"/>
        <dbReference type="ChEBI" id="CHEBI:57783"/>
        <dbReference type="ChEBI" id="CHEBI:58349"/>
        <dbReference type="ChEBI" id="CHEBI:60039"/>
        <dbReference type="EC" id="1.5.1.2"/>
    </reaction>
</comment>
<evidence type="ECO:0000256" key="1">
    <source>
        <dbReference type="ARBA" id="ARBA00005525"/>
    </source>
</evidence>
<comment type="function">
    <text evidence="5 6">Catalyzes the reduction of 1-pyrroline-5-carboxylate (PCA) to L-proline.</text>
</comment>
<reference evidence="13" key="1">
    <citation type="submission" date="2016-01" db="EMBL/GenBank/DDBJ databases">
        <title>Draft genome of Chromobacterium sp. F49.</title>
        <authorList>
            <person name="Hong K.W."/>
        </authorList>
    </citation>
    <scope>NUCLEOTIDE SEQUENCE [LARGE SCALE GENOMIC DNA]</scope>
    <source>
        <strain evidence="13">M63</strain>
    </source>
</reference>
<dbReference type="PANTHER" id="PTHR11645:SF49">
    <property type="entry name" value="PYRROLINE-5-CARBOXYLATE REDUCTASE 1"/>
    <property type="match status" value="1"/>
</dbReference>
<dbReference type="InterPro" id="IPR008927">
    <property type="entry name" value="6-PGluconate_DH-like_C_sf"/>
</dbReference>
<dbReference type="AlphaFoldDB" id="A0A163WHX2"/>
<feature type="domain" description="Pyrroline-5-carboxylate reductase dimerisation" evidence="11">
    <location>
        <begin position="171"/>
        <end position="275"/>
    </location>
</feature>
<dbReference type="Gene3D" id="3.40.50.720">
    <property type="entry name" value="NAD(P)-binding Rossmann-like Domain"/>
    <property type="match status" value="1"/>
</dbReference>
<dbReference type="EC" id="1.5.1.2" evidence="6 7"/>
<evidence type="ECO:0000256" key="6">
    <source>
        <dbReference type="HAMAP-Rule" id="MF_01925"/>
    </source>
</evidence>
<proteinExistence type="inferred from homology"/>
<evidence type="ECO:0000259" key="10">
    <source>
        <dbReference type="Pfam" id="PF03807"/>
    </source>
</evidence>
<feature type="binding site" evidence="8">
    <location>
        <begin position="78"/>
        <end position="81"/>
    </location>
    <ligand>
        <name>NADP(+)</name>
        <dbReference type="ChEBI" id="CHEBI:58349"/>
    </ligand>
</feature>
<protein>
    <recommendedName>
        <fullName evidence="6 7">Pyrroline-5-carboxylate reductase</fullName>
        <shortName evidence="6">P5C reductase</shortName>
        <shortName evidence="6">P5CR</shortName>
        <ecNumber evidence="6 7">1.5.1.2</ecNumber>
    </recommendedName>
    <alternativeName>
        <fullName evidence="6">PCA reductase</fullName>
    </alternativeName>
</protein>
<dbReference type="Pfam" id="PF03807">
    <property type="entry name" value="F420_oxidored"/>
    <property type="match status" value="1"/>
</dbReference>
<dbReference type="Pfam" id="PF14748">
    <property type="entry name" value="P5CR_dimer"/>
    <property type="match status" value="1"/>
</dbReference>
<dbReference type="EMBL" id="LQRA01000067">
    <property type="protein sequence ID" value="KZE76386.1"/>
    <property type="molecule type" value="Genomic_DNA"/>
</dbReference>
<evidence type="ECO:0000256" key="4">
    <source>
        <dbReference type="ARBA" id="ARBA00023002"/>
    </source>
</evidence>
<accession>A0A163WHX2</accession>
<dbReference type="InterPro" id="IPR053790">
    <property type="entry name" value="P5CR-like_CS"/>
</dbReference>
<keyword evidence="2 6" id="KW-0641">Proline biosynthesis</keyword>
<dbReference type="OrthoDB" id="9805754at2"/>
<feature type="domain" description="Pyrroline-5-carboxylate reductase catalytic N-terminal" evidence="10">
    <location>
        <begin position="9"/>
        <end position="107"/>
    </location>
</feature>
<name>A0A163WHX2_9BACL</name>
<keyword evidence="6" id="KW-0963">Cytoplasm</keyword>
<dbReference type="GO" id="GO:0055129">
    <property type="term" value="P:L-proline biosynthetic process"/>
    <property type="evidence" value="ECO:0007669"/>
    <property type="project" value="UniProtKB-UniRule"/>
</dbReference>
<dbReference type="NCBIfam" id="TIGR00112">
    <property type="entry name" value="proC"/>
    <property type="match status" value="1"/>
</dbReference>
<dbReference type="RefSeq" id="WP_063184217.1">
    <property type="nucleotide sequence ID" value="NZ_CP121215.1"/>
</dbReference>
<evidence type="ECO:0000256" key="3">
    <source>
        <dbReference type="ARBA" id="ARBA00022857"/>
    </source>
</evidence>
<dbReference type="UniPathway" id="UPA00098">
    <property type="reaction ID" value="UER00361"/>
</dbReference>
<evidence type="ECO:0000256" key="2">
    <source>
        <dbReference type="ARBA" id="ARBA00022650"/>
    </source>
</evidence>
<gene>
    <name evidence="6" type="primary">proC</name>
    <name evidence="12" type="ORF">AV654_23270</name>
</gene>
<evidence type="ECO:0000256" key="8">
    <source>
        <dbReference type="PIRSR" id="PIRSR000193-1"/>
    </source>
</evidence>
<dbReference type="InterPro" id="IPR036291">
    <property type="entry name" value="NAD(P)-bd_dom_sf"/>
</dbReference>
<keyword evidence="13" id="KW-1185">Reference proteome</keyword>
<evidence type="ECO:0000259" key="11">
    <source>
        <dbReference type="Pfam" id="PF14748"/>
    </source>
</evidence>